<name>A0A7N0RD34_KALFE</name>
<dbReference type="Gramene" id="Kaladp0008s0628.1.v1.1">
    <property type="protein sequence ID" value="Kaladp0008s0628.1.v1.1"/>
    <property type="gene ID" value="Kaladp0008s0628.v1.1"/>
</dbReference>
<dbReference type="SUPFAM" id="SSF52540">
    <property type="entry name" value="P-loop containing nucleoside triphosphate hydrolases"/>
    <property type="match status" value="1"/>
</dbReference>
<accession>A0A7N0RD34</accession>
<sequence length="207" mass="24471">TLDLDAFLLEQFEIHLNSVEILLCDANELIKGHDDKREVTLYREERISTSLVNKTSSIHVHYNSLELLQQKLRKKLLDKRFLVVLECKCRAIITTRTADVELYSLYENNVFQERNSTVDPKLKAMRMKIVRRCDGLPLAINMIGELLISIDYDVTEWEKVLNNKFWENTDIIPHFNLLIFICRRGTKLFCILFDIPKRLFIFHQQIT</sequence>
<dbReference type="InterPro" id="IPR042197">
    <property type="entry name" value="Apaf_helical"/>
</dbReference>
<reference evidence="1" key="1">
    <citation type="submission" date="2021-01" db="UniProtKB">
        <authorList>
            <consortium name="EnsemblPlants"/>
        </authorList>
    </citation>
    <scope>IDENTIFICATION</scope>
</reference>
<dbReference type="InterPro" id="IPR027417">
    <property type="entry name" value="P-loop_NTPase"/>
</dbReference>
<dbReference type="GO" id="GO:0098542">
    <property type="term" value="P:defense response to other organism"/>
    <property type="evidence" value="ECO:0007669"/>
    <property type="project" value="TreeGrafter"/>
</dbReference>
<protein>
    <recommendedName>
        <fullName evidence="3">NB-ARC domain-containing protein</fullName>
    </recommendedName>
</protein>
<evidence type="ECO:0000313" key="2">
    <source>
        <dbReference type="Proteomes" id="UP000594263"/>
    </source>
</evidence>
<dbReference type="EnsemblPlants" id="Kaladp0008s0628.1.v1.1">
    <property type="protein sequence ID" value="Kaladp0008s0628.1.v1.1"/>
    <property type="gene ID" value="Kaladp0008s0628.v1.1"/>
</dbReference>
<proteinExistence type="predicted"/>
<evidence type="ECO:0008006" key="3">
    <source>
        <dbReference type="Google" id="ProtNLM"/>
    </source>
</evidence>
<keyword evidence="2" id="KW-1185">Reference proteome</keyword>
<dbReference type="Gene3D" id="1.10.8.430">
    <property type="entry name" value="Helical domain of apoptotic protease-activating factors"/>
    <property type="match status" value="1"/>
</dbReference>
<organism evidence="1 2">
    <name type="scientific">Kalanchoe fedtschenkoi</name>
    <name type="common">Lavender scallops</name>
    <name type="synonym">South American air plant</name>
    <dbReference type="NCBI Taxonomy" id="63787"/>
    <lineage>
        <taxon>Eukaryota</taxon>
        <taxon>Viridiplantae</taxon>
        <taxon>Streptophyta</taxon>
        <taxon>Embryophyta</taxon>
        <taxon>Tracheophyta</taxon>
        <taxon>Spermatophyta</taxon>
        <taxon>Magnoliopsida</taxon>
        <taxon>eudicotyledons</taxon>
        <taxon>Gunneridae</taxon>
        <taxon>Pentapetalae</taxon>
        <taxon>Saxifragales</taxon>
        <taxon>Crassulaceae</taxon>
        <taxon>Kalanchoe</taxon>
    </lineage>
</organism>
<dbReference type="AlphaFoldDB" id="A0A7N0RD34"/>
<evidence type="ECO:0000313" key="1">
    <source>
        <dbReference type="EnsemblPlants" id="Kaladp0008s0628.1.v1.1"/>
    </source>
</evidence>
<dbReference type="Proteomes" id="UP000594263">
    <property type="component" value="Unplaced"/>
</dbReference>
<dbReference type="PANTHER" id="PTHR23155:SF1205">
    <property type="entry name" value="DISEASE RESISTANCE PROTEIN RPM1"/>
    <property type="match status" value="1"/>
</dbReference>
<dbReference type="PANTHER" id="PTHR23155">
    <property type="entry name" value="DISEASE RESISTANCE PROTEIN RP"/>
    <property type="match status" value="1"/>
</dbReference>
<dbReference type="InterPro" id="IPR044974">
    <property type="entry name" value="Disease_R_plants"/>
</dbReference>
<dbReference type="GO" id="GO:0043531">
    <property type="term" value="F:ADP binding"/>
    <property type="evidence" value="ECO:0007669"/>
    <property type="project" value="InterPro"/>
</dbReference>